<reference key="2">
    <citation type="submission" date="2011-10" db="EMBL/GenBank/DDBJ databases">
        <title>The genome and transcriptome sequence of Clonorchis sinensis provide insights into the carcinogenic liver fluke.</title>
        <authorList>
            <person name="Wang X."/>
            <person name="Huang Y."/>
            <person name="Chen W."/>
            <person name="Liu H."/>
            <person name="Guo L."/>
            <person name="Chen Y."/>
            <person name="Luo F."/>
            <person name="Zhou W."/>
            <person name="Sun J."/>
            <person name="Mao Q."/>
            <person name="Liang P."/>
            <person name="Zhou C."/>
            <person name="Tian Y."/>
            <person name="Men J."/>
            <person name="Lv X."/>
            <person name="Huang L."/>
            <person name="Zhou J."/>
            <person name="Hu Y."/>
            <person name="Li R."/>
            <person name="Zhang F."/>
            <person name="Lei H."/>
            <person name="Li X."/>
            <person name="Hu X."/>
            <person name="Liang C."/>
            <person name="Xu J."/>
            <person name="Wu Z."/>
            <person name="Yu X."/>
        </authorList>
    </citation>
    <scope>NUCLEOTIDE SEQUENCE</scope>
    <source>
        <strain>Henan</strain>
    </source>
</reference>
<feature type="compositionally biased region" description="Polar residues" evidence="1">
    <location>
        <begin position="394"/>
        <end position="415"/>
    </location>
</feature>
<organism evidence="2 3">
    <name type="scientific">Clonorchis sinensis</name>
    <name type="common">Chinese liver fluke</name>
    <dbReference type="NCBI Taxonomy" id="79923"/>
    <lineage>
        <taxon>Eukaryota</taxon>
        <taxon>Metazoa</taxon>
        <taxon>Spiralia</taxon>
        <taxon>Lophotrochozoa</taxon>
        <taxon>Platyhelminthes</taxon>
        <taxon>Trematoda</taxon>
        <taxon>Digenea</taxon>
        <taxon>Opisthorchiida</taxon>
        <taxon>Opisthorchiata</taxon>
        <taxon>Opisthorchiidae</taxon>
        <taxon>Clonorchis</taxon>
    </lineage>
</organism>
<protein>
    <recommendedName>
        <fullName evidence="4">Pol-related protein</fullName>
    </recommendedName>
</protein>
<feature type="region of interest" description="Disordered" evidence="1">
    <location>
        <begin position="927"/>
        <end position="965"/>
    </location>
</feature>
<feature type="compositionally biased region" description="Basic and acidic residues" evidence="1">
    <location>
        <begin position="359"/>
        <end position="369"/>
    </location>
</feature>
<proteinExistence type="predicted"/>
<feature type="region of interest" description="Disordered" evidence="1">
    <location>
        <begin position="394"/>
        <end position="420"/>
    </location>
</feature>
<name>G7Y5B1_CLOSI</name>
<keyword evidence="3" id="KW-1185">Reference proteome</keyword>
<dbReference type="AlphaFoldDB" id="G7Y5B1"/>
<feature type="region of interest" description="Disordered" evidence="1">
    <location>
        <begin position="358"/>
        <end position="377"/>
    </location>
</feature>
<evidence type="ECO:0000313" key="2">
    <source>
        <dbReference type="EMBL" id="GAA48147.1"/>
    </source>
</evidence>
<sequence length="965" mass="108670">MTMRVIANLHLRPSASAVPVLYRIQHYLNTILGRNHEKSFLVNPQDLKKGNLGAPLEKQTTTSYGESVVLLRLRETVNERVSCIILHYAAFVCSDACRDPRAHSYNRLPNRAASCSSAYFLKHLQPSARPKTLSSGDARCQLVITYSLSRNCHVHSWISVRRRPNFLNVLVYSDVSRTNYSYSTPSRNHVTSQCRLLSAVIDGPQQMWAKWLSVEPLTDANTKNAAIWTKVDKQLSSLNDYLALSTRGPLAEKKVIQLSDAAIKTATASLLYGRKNHANEADTIAPWQCPSKPDHESLHADWLRQKGSKRTLGLLLTLSLPSAVEKTLGRAVSIQKANSTVRRLSEDRPLDAWKLGHSSSREEVRKRFPDGASSADPKLKAKSIVGIAPCATESTPMQTTATPDSSFYSTTADPSTSKDSDALKEASLMWTEHPKRQKCNSELHTQVTTELDWVRRASQVAKPTGKPTTRADVDIGECCENRTTTEDVKPPISVSTPSRVVSLIVDTVVAQDLDSQSLKPDHGKPDSPSYTQLARKKGDCSHTSHIRFAKSENCWLASRYSPLRKPASWEHHQKSHSVLTASAQSLTETCFRSNCAKKPKKPNRHNIVPWATANLVVQKRLTRGLQVAHGEKTSSIKGNRPAKTGLPQGEKKPANEKQPTKPSIDGADKYRAGQQPSLLDSVITNERHFVDQVIINAPLGHSDHCVLTFDFICYWARNPEPQTWIRNFCRADFSGMRIFLNQVKLGPASVEDLYRTIVQKVHEADAIGQLFFKKLTTGDTEDELAFRKMRNRCKSEIRKWNIRKQATILDLARKNRNVLFKYMRHRRRNKPSAFSLRDRNGEPTSDPIVVSEFYRDHYAVRTKDVVLIERVQRAATKMVAGLKFMDYEMRLAMLDLFPLEYRRLRGDLILTYALFEQGLANRFFTVDPANTRRGDGERQPLNDKNKTDPGNLGESHDPVYRSVNP</sequence>
<dbReference type="EMBL" id="DF142871">
    <property type="protein sequence ID" value="GAA48147.1"/>
    <property type="molecule type" value="Genomic_DNA"/>
</dbReference>
<feature type="region of interest" description="Disordered" evidence="1">
    <location>
        <begin position="627"/>
        <end position="670"/>
    </location>
</feature>
<feature type="region of interest" description="Disordered" evidence="1">
    <location>
        <begin position="514"/>
        <end position="534"/>
    </location>
</feature>
<evidence type="ECO:0000313" key="3">
    <source>
        <dbReference type="Proteomes" id="UP000008909"/>
    </source>
</evidence>
<evidence type="ECO:0000256" key="1">
    <source>
        <dbReference type="SAM" id="MobiDB-lite"/>
    </source>
</evidence>
<accession>G7Y5B1</accession>
<gene>
    <name evidence="2" type="ORF">CLF_101235</name>
</gene>
<feature type="compositionally biased region" description="Basic and acidic residues" evidence="1">
    <location>
        <begin position="649"/>
        <end position="659"/>
    </location>
</feature>
<evidence type="ECO:0008006" key="4">
    <source>
        <dbReference type="Google" id="ProtNLM"/>
    </source>
</evidence>
<feature type="compositionally biased region" description="Basic and acidic residues" evidence="1">
    <location>
        <begin position="930"/>
        <end position="947"/>
    </location>
</feature>
<reference evidence="2" key="1">
    <citation type="journal article" date="2011" name="Genome Biol.">
        <title>The draft genome of the carcinogenic human liver fluke Clonorchis sinensis.</title>
        <authorList>
            <person name="Wang X."/>
            <person name="Chen W."/>
            <person name="Huang Y."/>
            <person name="Sun J."/>
            <person name="Men J."/>
            <person name="Liu H."/>
            <person name="Luo F."/>
            <person name="Guo L."/>
            <person name="Lv X."/>
            <person name="Deng C."/>
            <person name="Zhou C."/>
            <person name="Fan Y."/>
            <person name="Li X."/>
            <person name="Huang L."/>
            <person name="Hu Y."/>
            <person name="Liang C."/>
            <person name="Hu X."/>
            <person name="Xu J."/>
            <person name="Yu X."/>
        </authorList>
    </citation>
    <scope>NUCLEOTIDE SEQUENCE [LARGE SCALE GENOMIC DNA]</scope>
    <source>
        <strain evidence="2">Henan</strain>
    </source>
</reference>
<dbReference type="Proteomes" id="UP000008909">
    <property type="component" value="Unassembled WGS sequence"/>
</dbReference>